<evidence type="ECO:0000313" key="1">
    <source>
        <dbReference type="EMBL" id="QHT34892.1"/>
    </source>
</evidence>
<name>A0A6C0F1H5_9ZZZZ</name>
<dbReference type="AlphaFoldDB" id="A0A6C0F1H5"/>
<proteinExistence type="predicted"/>
<dbReference type="EMBL" id="MN739010">
    <property type="protein sequence ID" value="QHT34892.1"/>
    <property type="molecule type" value="Genomic_DNA"/>
</dbReference>
<accession>A0A6C0F1H5</accession>
<organism evidence="1">
    <name type="scientific">viral metagenome</name>
    <dbReference type="NCBI Taxonomy" id="1070528"/>
    <lineage>
        <taxon>unclassified sequences</taxon>
        <taxon>metagenomes</taxon>
        <taxon>organismal metagenomes</taxon>
    </lineage>
</organism>
<reference evidence="1" key="1">
    <citation type="journal article" date="2020" name="Nature">
        <title>Giant virus diversity and host interactions through global metagenomics.</title>
        <authorList>
            <person name="Schulz F."/>
            <person name="Roux S."/>
            <person name="Paez-Espino D."/>
            <person name="Jungbluth S."/>
            <person name="Walsh D.A."/>
            <person name="Denef V.J."/>
            <person name="McMahon K.D."/>
            <person name="Konstantinidis K.T."/>
            <person name="Eloe-Fadrosh E.A."/>
            <person name="Kyrpides N.C."/>
            <person name="Woyke T."/>
        </authorList>
    </citation>
    <scope>NUCLEOTIDE SEQUENCE</scope>
    <source>
        <strain evidence="1">GVMAG-M-3300009164-40</strain>
    </source>
</reference>
<sequence>MSNINEIVSKLSKKFEFDQKEAMDFLGAFAAEVAERESVASSAGTKTKLSPIDQCRKNIALWEKKQTANKFKDDEAKNKHAEKLQKEKVKLAKLEGVKVIKTEPAAKAEAKAEVKTETKRISRMSPTLKSALRKALSAAGQTFTDDEWKGSKKPEEFKNYVNSLSAEAESAKALEKHMDDFAGSTTTAAEVQTTAAEPAESSEPQVITIKELRLIKKITATSTPGQFWDGDKGRFVTGPAEDTSEDMVELKIKTQVPHAGAGSDKPKFEMLDHVVGEKTKRLYRCGEDDAPDQFVGYIGFGEFKNVEDPTL</sequence>
<protein>
    <submittedName>
        <fullName evidence="1">Uncharacterized protein</fullName>
    </submittedName>
</protein>